<reference evidence="2 3" key="1">
    <citation type="journal article" date="2016" name="Nat. Commun.">
        <title>Local admixture of amplified and diversified secreted pathogenesis determinants shapes mosaic Toxoplasma gondii genomes.</title>
        <authorList>
            <person name="Lorenzi H."/>
            <person name="Khan A."/>
            <person name="Behnke M.S."/>
            <person name="Namasivayam S."/>
            <person name="Swapna L.S."/>
            <person name="Hadjithomas M."/>
            <person name="Karamycheva S."/>
            <person name="Pinney D."/>
            <person name="Brunk B.P."/>
            <person name="Ajioka J.W."/>
            <person name="Ajzenberg D."/>
            <person name="Boothroyd J.C."/>
            <person name="Boyle J.P."/>
            <person name="Darde M.L."/>
            <person name="Diaz-Miranda M.A."/>
            <person name="Dubey J.P."/>
            <person name="Fritz H.M."/>
            <person name="Gennari S.M."/>
            <person name="Gregory B.D."/>
            <person name="Kim K."/>
            <person name="Saeij J.P."/>
            <person name="Su C."/>
            <person name="White M.W."/>
            <person name="Zhu X.Q."/>
            <person name="Howe D.K."/>
            <person name="Rosenthal B.M."/>
            <person name="Grigg M.E."/>
            <person name="Parkinson J."/>
            <person name="Liu L."/>
            <person name="Kissinger J.C."/>
            <person name="Roos D.S."/>
            <person name="Sibley L.D."/>
        </authorList>
    </citation>
    <scope>NUCLEOTIDE SEQUENCE [LARGE SCALE GENOMIC DNA]</scope>
    <source>
        <strain evidence="2 3">COUG</strain>
    </source>
</reference>
<feature type="region of interest" description="Disordered" evidence="1">
    <location>
        <begin position="140"/>
        <end position="177"/>
    </location>
</feature>
<evidence type="ECO:0000313" key="2">
    <source>
        <dbReference type="EMBL" id="PIM01590.1"/>
    </source>
</evidence>
<name>A0A2G8Y2W2_TOXGO</name>
<sequence>MCRPKKEPMCPMCRAKASTWTAAPKPAGFVPSKVSVSLFLLRASLSGSAHASVPRLGLFGVCEAELCEKEAHRREVEGDGRLAALDTLLSPLSVRFRCPVLSTESLTGEKLRFPPSRAPATTAPERPSHVWRFLETVLNERPEKSGETQKRAHSREQNARLRGSEESKLEMRLISMS</sequence>
<evidence type="ECO:0000313" key="3">
    <source>
        <dbReference type="Proteomes" id="UP000236343"/>
    </source>
</evidence>
<accession>A0A2G8Y2W2</accession>
<protein>
    <submittedName>
        <fullName evidence="2">Uncharacterized protein</fullName>
    </submittedName>
</protein>
<comment type="caution">
    <text evidence="2">The sequence shown here is derived from an EMBL/GenBank/DDBJ whole genome shotgun (WGS) entry which is preliminary data.</text>
</comment>
<feature type="compositionally biased region" description="Basic and acidic residues" evidence="1">
    <location>
        <begin position="140"/>
        <end position="171"/>
    </location>
</feature>
<dbReference type="Proteomes" id="UP000236343">
    <property type="component" value="Unassembled WGS sequence"/>
</dbReference>
<evidence type="ECO:0000256" key="1">
    <source>
        <dbReference type="SAM" id="MobiDB-lite"/>
    </source>
</evidence>
<gene>
    <name evidence="2" type="ORF">TGCOUG_392960</name>
</gene>
<dbReference type="AlphaFoldDB" id="A0A2G8Y2W2"/>
<proteinExistence type="predicted"/>
<dbReference type="EMBL" id="AGQR02001494">
    <property type="protein sequence ID" value="PIM01590.1"/>
    <property type="molecule type" value="Genomic_DNA"/>
</dbReference>
<dbReference type="VEuPathDB" id="ToxoDB:TGCOUG_392960"/>
<organism evidence="2 3">
    <name type="scientific">Toxoplasma gondii COUG</name>
    <dbReference type="NCBI Taxonomy" id="1074873"/>
    <lineage>
        <taxon>Eukaryota</taxon>
        <taxon>Sar</taxon>
        <taxon>Alveolata</taxon>
        <taxon>Apicomplexa</taxon>
        <taxon>Conoidasida</taxon>
        <taxon>Coccidia</taxon>
        <taxon>Eucoccidiorida</taxon>
        <taxon>Eimeriorina</taxon>
        <taxon>Sarcocystidae</taxon>
        <taxon>Toxoplasma</taxon>
    </lineage>
</organism>